<dbReference type="InterPro" id="IPR036415">
    <property type="entry name" value="Lamin_tail_dom_sf"/>
</dbReference>
<name>A0A075HD97_9EURY</name>
<feature type="compositionally biased region" description="Acidic residues" evidence="2">
    <location>
        <begin position="786"/>
        <end position="795"/>
    </location>
</feature>
<keyword evidence="3" id="KW-1133">Transmembrane helix</keyword>
<dbReference type="Pfam" id="PF00932">
    <property type="entry name" value="LTD"/>
    <property type="match status" value="1"/>
</dbReference>
<keyword evidence="3" id="KW-0812">Transmembrane</keyword>
<dbReference type="PANTHER" id="PTHR43794:SF11">
    <property type="entry name" value="AMIDOHYDROLASE-RELATED DOMAIN-CONTAINING PROTEIN"/>
    <property type="match status" value="1"/>
</dbReference>
<feature type="domain" description="LTD" evidence="4">
    <location>
        <begin position="8"/>
        <end position="172"/>
    </location>
</feature>
<dbReference type="Gene3D" id="2.60.40.1260">
    <property type="entry name" value="Lamin Tail domain"/>
    <property type="match status" value="1"/>
</dbReference>
<accession>A0A075HD97</accession>
<feature type="transmembrane region" description="Helical" evidence="3">
    <location>
        <begin position="813"/>
        <end position="832"/>
    </location>
</feature>
<dbReference type="Gene3D" id="3.20.20.140">
    <property type="entry name" value="Metal-dependent hydrolases"/>
    <property type="match status" value="2"/>
</dbReference>
<dbReference type="EMBL" id="KF901002">
    <property type="protein sequence ID" value="AIF14481.1"/>
    <property type="molecule type" value="Genomic_DNA"/>
</dbReference>
<dbReference type="InterPro" id="IPR032466">
    <property type="entry name" value="Metal_Hydrolase"/>
</dbReference>
<evidence type="ECO:0000259" key="4">
    <source>
        <dbReference type="PROSITE" id="PS51841"/>
    </source>
</evidence>
<dbReference type="PROSITE" id="PS51841">
    <property type="entry name" value="LTD"/>
    <property type="match status" value="1"/>
</dbReference>
<dbReference type="SUPFAM" id="SSF74853">
    <property type="entry name" value="Lamin A/C globular tail domain"/>
    <property type="match status" value="1"/>
</dbReference>
<feature type="compositionally biased region" description="Gly residues" evidence="2">
    <location>
        <begin position="665"/>
        <end position="676"/>
    </location>
</feature>
<dbReference type="GO" id="GO:0016810">
    <property type="term" value="F:hydrolase activity, acting on carbon-nitrogen (but not peptide) bonds"/>
    <property type="evidence" value="ECO:0007669"/>
    <property type="project" value="InterPro"/>
</dbReference>
<dbReference type="AlphaFoldDB" id="A0A075HD97"/>
<dbReference type="SUPFAM" id="SSF51556">
    <property type="entry name" value="Metallo-dependent hydrolases"/>
    <property type="match status" value="1"/>
</dbReference>
<evidence type="ECO:0000256" key="3">
    <source>
        <dbReference type="SAM" id="Phobius"/>
    </source>
</evidence>
<dbReference type="PANTHER" id="PTHR43794">
    <property type="entry name" value="AMINOHYDROLASE SSNA-RELATED"/>
    <property type="match status" value="1"/>
</dbReference>
<dbReference type="Gene3D" id="2.30.40.10">
    <property type="entry name" value="Urease, subunit C, domain 1"/>
    <property type="match status" value="1"/>
</dbReference>
<sequence>MLMMALTPMMTASAQGSGDSIIINEILVSPNNANYDGTDWNGDGQMGTYNDQYVELYNPTNAAIDIGGWWLDDIADGGSPACSIKWDTILAPGEYITFFRSWTQIEFDFWDGDTIRILDGNMNEINTVSYEGEDSDWDIPYGYDSSGNWVKLSDGEPTPGGANDAAWVGVGNVVQGNCYPPQDHIHRGEYVLEGRVVTMESQNSVIDDGRILIVDGMIEAVWSAADGAPAAADGIPSIPTSGTIYPGFIDPHNHAKYNLIPLWDHGTDGWDNRYQWQSYSGYSDAKDIGCSLYDSSAMRFAELRAVAGGNTALQGGSTSNTDTFETMLTRNIELYNFGKDYIHTKVTELESDYAGQHIKDGNSSGELDAWFLHLAEGVDESSRAEFDILVDNDLLVGEVVIIHGTGLTQPELSALGDVGGSLAWSPTSNLILYGETTDIATAKAEGVNIMIGPDWGPSGSKSSMHELKTAEWWDQNVLGDIFTDYEMVQTISTNIVDAIGWSEHTGRIQAGLAADLVVLDTFHADPYRNVIEAIDPDVRLVVIGGLAVFGDVDIMQAMDDEIQIIQGDGFTKATDITYDGVPEAQQTVEELLADLQSCNQGASVPIEYLFTLGDDRYFDVLNRSATFQNGRTIDLYADFYDIELDDDGHRVGGTVGGADPIDTSIGGGDGNNGNGGNTVPEPELPQIWPTYGPRGATLSHPTTIEEGIHLEACTSDNGQVTPESKELLCGAILVVMQPTEECIELEGWYCQLEVEDAFAIPGSLCEDVASTPEDVTCRDAWSYLDLDDGEPEPEPEPQPNDPEPETSWMDGPFYWIAVISLVGLLIASIVTINQNLRGRFEEEE</sequence>
<feature type="region of interest" description="Disordered" evidence="2">
    <location>
        <begin position="661"/>
        <end position="683"/>
    </location>
</feature>
<organism evidence="5">
    <name type="scientific">uncultured marine group II/III euryarchaeote KM3_67_D09</name>
    <dbReference type="NCBI Taxonomy" id="1456483"/>
    <lineage>
        <taxon>Archaea</taxon>
        <taxon>Methanobacteriati</taxon>
        <taxon>Methanobacteriota</taxon>
        <taxon>environmental samples</taxon>
    </lineage>
</organism>
<protein>
    <submittedName>
        <fullName evidence="5">Amidohydrolase</fullName>
    </submittedName>
</protein>
<dbReference type="InterPro" id="IPR050287">
    <property type="entry name" value="MTA/SAH_deaminase"/>
</dbReference>
<evidence type="ECO:0000256" key="2">
    <source>
        <dbReference type="SAM" id="MobiDB-lite"/>
    </source>
</evidence>
<dbReference type="InterPro" id="IPR011059">
    <property type="entry name" value="Metal-dep_hydrolase_composite"/>
</dbReference>
<dbReference type="SUPFAM" id="SSF51338">
    <property type="entry name" value="Composite domain of metallo-dependent hydrolases"/>
    <property type="match status" value="1"/>
</dbReference>
<dbReference type="InterPro" id="IPR001322">
    <property type="entry name" value="Lamin_tail_dom"/>
</dbReference>
<keyword evidence="1 5" id="KW-0378">Hydrolase</keyword>
<evidence type="ECO:0000313" key="5">
    <source>
        <dbReference type="EMBL" id="AIF14481.1"/>
    </source>
</evidence>
<dbReference type="Pfam" id="PF01979">
    <property type="entry name" value="Amidohydro_1"/>
    <property type="match status" value="1"/>
</dbReference>
<feature type="region of interest" description="Disordered" evidence="2">
    <location>
        <begin position="786"/>
        <end position="807"/>
    </location>
</feature>
<proteinExistence type="predicted"/>
<dbReference type="InterPro" id="IPR006680">
    <property type="entry name" value="Amidohydro-rel"/>
</dbReference>
<evidence type="ECO:0000256" key="1">
    <source>
        <dbReference type="ARBA" id="ARBA00022801"/>
    </source>
</evidence>
<reference evidence="5" key="1">
    <citation type="journal article" date="2014" name="Genome Biol. Evol.">
        <title>Pangenome evidence for extensive interdomain horizontal transfer affecting lineage core and shell genes in uncultured planktonic thaumarchaeota and euryarchaeota.</title>
        <authorList>
            <person name="Deschamps P."/>
            <person name="Zivanovic Y."/>
            <person name="Moreira D."/>
            <person name="Rodriguez-Valera F."/>
            <person name="Lopez-Garcia P."/>
        </authorList>
    </citation>
    <scope>NUCLEOTIDE SEQUENCE</scope>
</reference>
<keyword evidence="3" id="KW-0472">Membrane</keyword>